<reference evidence="1" key="2">
    <citation type="submission" date="2023-01" db="EMBL/GenBank/DDBJ databases">
        <authorList>
            <person name="Sun Q."/>
            <person name="Evtushenko L."/>
        </authorList>
    </citation>
    <scope>NUCLEOTIDE SEQUENCE</scope>
    <source>
        <strain evidence="1">VKM Ac-2007</strain>
    </source>
</reference>
<organism evidence="1 2">
    <name type="scientific">Streptosporangium carneum</name>
    <dbReference type="NCBI Taxonomy" id="47481"/>
    <lineage>
        <taxon>Bacteria</taxon>
        <taxon>Bacillati</taxon>
        <taxon>Actinomycetota</taxon>
        <taxon>Actinomycetes</taxon>
        <taxon>Streptosporangiales</taxon>
        <taxon>Streptosporangiaceae</taxon>
        <taxon>Streptosporangium</taxon>
    </lineage>
</organism>
<protein>
    <submittedName>
        <fullName evidence="1">Uncharacterized protein</fullName>
    </submittedName>
</protein>
<reference evidence="1" key="1">
    <citation type="journal article" date="2014" name="Int. J. Syst. Evol. Microbiol.">
        <title>Complete genome sequence of Corynebacterium casei LMG S-19264T (=DSM 44701T), isolated from a smear-ripened cheese.</title>
        <authorList>
            <consortium name="US DOE Joint Genome Institute (JGI-PGF)"/>
            <person name="Walter F."/>
            <person name="Albersmeier A."/>
            <person name="Kalinowski J."/>
            <person name="Ruckert C."/>
        </authorList>
    </citation>
    <scope>NUCLEOTIDE SEQUENCE</scope>
    <source>
        <strain evidence="1">VKM Ac-2007</strain>
    </source>
</reference>
<dbReference type="AlphaFoldDB" id="A0A9W6MB23"/>
<dbReference type="EMBL" id="BSEV01000001">
    <property type="protein sequence ID" value="GLK07345.1"/>
    <property type="molecule type" value="Genomic_DNA"/>
</dbReference>
<keyword evidence="2" id="KW-1185">Reference proteome</keyword>
<accession>A0A9W6MB23</accession>
<dbReference type="Proteomes" id="UP001143474">
    <property type="component" value="Unassembled WGS sequence"/>
</dbReference>
<evidence type="ECO:0000313" key="2">
    <source>
        <dbReference type="Proteomes" id="UP001143474"/>
    </source>
</evidence>
<comment type="caution">
    <text evidence="1">The sequence shown here is derived from an EMBL/GenBank/DDBJ whole genome shotgun (WGS) entry which is preliminary data.</text>
</comment>
<dbReference type="RefSeq" id="WP_271215887.1">
    <property type="nucleotide sequence ID" value="NZ_BAAAVD010000006.1"/>
</dbReference>
<gene>
    <name evidence="1" type="ORF">GCM10017600_07500</name>
</gene>
<evidence type="ECO:0000313" key="1">
    <source>
        <dbReference type="EMBL" id="GLK07345.1"/>
    </source>
</evidence>
<proteinExistence type="predicted"/>
<name>A0A9W6MB23_9ACTN</name>
<sequence>MTRDSDVIALLSTLYPGWHYEARDLPGLPRWWAHRHQPVTAAQRAAGARASIGRSTPQRLAKALAHHAEILDRVRQSPCLPS</sequence>